<proteinExistence type="predicted"/>
<evidence type="ECO:0008006" key="3">
    <source>
        <dbReference type="Google" id="ProtNLM"/>
    </source>
</evidence>
<dbReference type="Proteomes" id="UP000236447">
    <property type="component" value="Chromosome"/>
</dbReference>
<evidence type="ECO:0000313" key="1">
    <source>
        <dbReference type="EMBL" id="AUQ97446.1"/>
    </source>
</evidence>
<dbReference type="Pfam" id="PF09938">
    <property type="entry name" value="DUF2170"/>
    <property type="match status" value="1"/>
</dbReference>
<dbReference type="EMBL" id="CP010725">
    <property type="protein sequence ID" value="AUQ97446.1"/>
    <property type="molecule type" value="Genomic_DNA"/>
</dbReference>
<evidence type="ECO:0000313" key="2">
    <source>
        <dbReference type="Proteomes" id="UP000236447"/>
    </source>
</evidence>
<protein>
    <recommendedName>
        <fullName evidence="3">DUF2170 domain-containing protein</fullName>
    </recommendedName>
</protein>
<gene>
    <name evidence="1" type="ORF">PhaeoP88_00028</name>
</gene>
<sequence>MQLFILVENIMPDTGRNWTVASLKAALEENGQGSGIRCAAADGADVLEVVLEDSGDFLLHVSVGEEQILSSAILWPRDAQEDPAGFEAMMLRSHKSLLPLCALSIDSIGGREYYEIFGAISRQAPLKEILAEFHAIADSALELARDIGPRAINQEDVA</sequence>
<reference evidence="1 2" key="1">
    <citation type="journal article" date="2017" name="Front. Microbiol.">
        <title>Phaeobacter piscinae sp. nov., a species of the Roseobacter group and potential aquaculture probiont.</title>
        <authorList>
            <person name="Sonnenschein E.C."/>
            <person name="Phippen C.B.W."/>
            <person name="Nielsen K.F."/>
            <person name="Mateiu R.V."/>
            <person name="Melchiorsen J."/>
            <person name="Gram L."/>
            <person name="Overmann J."/>
            <person name="Freese H.M."/>
        </authorList>
    </citation>
    <scope>NUCLEOTIDE SEQUENCE [LARGE SCALE GENOMIC DNA]</scope>
    <source>
        <strain evidence="1 2">P88</strain>
    </source>
</reference>
<organism evidence="1 2">
    <name type="scientific">Phaeobacter inhibens</name>
    <dbReference type="NCBI Taxonomy" id="221822"/>
    <lineage>
        <taxon>Bacteria</taxon>
        <taxon>Pseudomonadati</taxon>
        <taxon>Pseudomonadota</taxon>
        <taxon>Alphaproteobacteria</taxon>
        <taxon>Rhodobacterales</taxon>
        <taxon>Roseobacteraceae</taxon>
        <taxon>Phaeobacter</taxon>
    </lineage>
</organism>
<reference evidence="1 2" key="2">
    <citation type="journal article" date="2017" name="Genome Biol. Evol.">
        <title>Trajectories and Drivers of Genome Evolution in Surface-Associated Marine Phaeobacter.</title>
        <authorList>
            <person name="Freese H.M."/>
            <person name="Sikorski J."/>
            <person name="Bunk B."/>
            <person name="Scheuner C."/>
            <person name="Meier-Kolthoff J.P."/>
            <person name="Sproer C."/>
            <person name="Gram L."/>
            <person name="Overmann J."/>
        </authorList>
    </citation>
    <scope>NUCLEOTIDE SEQUENCE [LARGE SCALE GENOMIC DNA]</scope>
    <source>
        <strain evidence="1 2">P88</strain>
    </source>
</reference>
<dbReference type="InterPro" id="IPR019231">
    <property type="entry name" value="DUF2170"/>
</dbReference>
<accession>A0A2I7K4A9</accession>
<name>A0A2I7K4A9_9RHOB</name>
<dbReference type="AlphaFoldDB" id="A0A2I7K4A9"/>